<dbReference type="InterPro" id="IPR020479">
    <property type="entry name" value="HD_metazoa"/>
</dbReference>
<dbReference type="Pfam" id="PF00046">
    <property type="entry name" value="Homeodomain"/>
    <property type="match status" value="1"/>
</dbReference>
<dbReference type="CDD" id="cd00086">
    <property type="entry name" value="homeodomain"/>
    <property type="match status" value="1"/>
</dbReference>
<dbReference type="RefSeq" id="XP_018007276.1">
    <property type="nucleotide sequence ID" value="XM_018151787.2"/>
</dbReference>
<dbReference type="OrthoDB" id="6159439at2759"/>
<dbReference type="PRINTS" id="PR00024">
    <property type="entry name" value="HOMEOBOX"/>
</dbReference>
<dbReference type="AlphaFoldDB" id="A0A8B7N0C5"/>
<sequence length="513" mass="57325">MAVQMETLCGGFLPPITRGTLQNNDQESLKLSPDKTATSSPASPLQSESPHLPPTPPGAGSPPSSRLFPLSPQNNYPQQHQQINVPPLRALPFSIDNILKPDFGSAKTDPVCHSRAPLVGKRSSETPELLLRTPPKTPDIPGRHESPVDLSHRLPLALSHNFLANAAKTNESFLSHSISFLMNPVNHPVNPFSPVVHAINPLQHHLQQQLFQHHAVSPHLQQPIVTKPIPLSSSAAFQLLKPFNAFTNINDHQKRLQNHQIIQSHQQQHQNKKSAICKNISIKEIDQQPANKDIFPTEFSSEQQPTNISRTPVSVPSPTPSNSSTNSSFSSSSSQHENANNNNNINNNNNNEKSTSNCNKNTQGERISKSGNQTDNLDELVNPKIPEDSSNWPAWVYCTRYSDRPSSGPRSRRVKRRDRNPEEKRPRTAFSSDQLARLKKEFEDSKYLTEKRRQDLARELGLNESQIKIWFQNKRAKIKKSTGPRSGLAQHLMAQGLYNHCTVPVDEDESYLS</sequence>
<dbReference type="InterPro" id="IPR000047">
    <property type="entry name" value="HTH_motif"/>
</dbReference>
<dbReference type="PROSITE" id="PS50071">
    <property type="entry name" value="HOMEOBOX_2"/>
    <property type="match status" value="1"/>
</dbReference>
<protein>
    <recommendedName>
        <fullName evidence="8">Homeobox protein engrailed-like</fullName>
    </recommendedName>
</protein>
<evidence type="ECO:0000259" key="10">
    <source>
        <dbReference type="PROSITE" id="PS50071"/>
    </source>
</evidence>
<dbReference type="PROSITE" id="PS00033">
    <property type="entry name" value="ENGRAILED"/>
    <property type="match status" value="1"/>
</dbReference>
<keyword evidence="11" id="KW-1185">Reference proteome</keyword>
<feature type="region of interest" description="Disordered" evidence="9">
    <location>
        <begin position="1"/>
        <end position="79"/>
    </location>
</feature>
<evidence type="ECO:0000256" key="4">
    <source>
        <dbReference type="ARBA" id="ARBA00023155"/>
    </source>
</evidence>
<organism evidence="11 12">
    <name type="scientific">Hyalella azteca</name>
    <name type="common">Amphipod</name>
    <dbReference type="NCBI Taxonomy" id="294128"/>
    <lineage>
        <taxon>Eukaryota</taxon>
        <taxon>Metazoa</taxon>
        <taxon>Ecdysozoa</taxon>
        <taxon>Arthropoda</taxon>
        <taxon>Crustacea</taxon>
        <taxon>Multicrustacea</taxon>
        <taxon>Malacostraca</taxon>
        <taxon>Eumalacostraca</taxon>
        <taxon>Peracarida</taxon>
        <taxon>Amphipoda</taxon>
        <taxon>Senticaudata</taxon>
        <taxon>Talitrida</taxon>
        <taxon>Talitroidea</taxon>
        <taxon>Hyalellidae</taxon>
        <taxon>Hyalella</taxon>
    </lineage>
</organism>
<dbReference type="PRINTS" id="PR00026">
    <property type="entry name" value="ENGRAILED"/>
</dbReference>
<dbReference type="InterPro" id="IPR017970">
    <property type="entry name" value="Homeobox_CS"/>
</dbReference>
<evidence type="ECO:0000256" key="7">
    <source>
        <dbReference type="RuleBase" id="RU000682"/>
    </source>
</evidence>
<feature type="compositionally biased region" description="Polar residues" evidence="9">
    <location>
        <begin position="35"/>
        <end position="48"/>
    </location>
</feature>
<accession>A0A8B7N0C5</accession>
<dbReference type="SUPFAM" id="SSF46689">
    <property type="entry name" value="Homeodomain-like"/>
    <property type="match status" value="1"/>
</dbReference>
<evidence type="ECO:0000256" key="8">
    <source>
        <dbReference type="RuleBase" id="RU510713"/>
    </source>
</evidence>
<feature type="DNA-binding region" description="Homeobox" evidence="6">
    <location>
        <begin position="423"/>
        <end position="482"/>
    </location>
</feature>
<dbReference type="InterPro" id="IPR019737">
    <property type="entry name" value="Homeobox-engrailed_CS"/>
</dbReference>
<dbReference type="InterPro" id="IPR000747">
    <property type="entry name" value="HD_engrailed"/>
</dbReference>
<dbReference type="GO" id="GO:0030182">
    <property type="term" value="P:neuron differentiation"/>
    <property type="evidence" value="ECO:0007669"/>
    <property type="project" value="TreeGrafter"/>
</dbReference>
<proteinExistence type="inferred from homology"/>
<evidence type="ECO:0000256" key="2">
    <source>
        <dbReference type="ARBA" id="ARBA00022473"/>
    </source>
</evidence>
<feature type="region of interest" description="Disordered" evidence="9">
    <location>
        <begin position="399"/>
        <end position="430"/>
    </location>
</feature>
<feature type="compositionally biased region" description="Polar residues" evidence="9">
    <location>
        <begin position="298"/>
        <end position="308"/>
    </location>
</feature>
<dbReference type="Proteomes" id="UP000694843">
    <property type="component" value="Unplaced"/>
</dbReference>
<dbReference type="FunFam" id="1.10.10.60:FF:000189">
    <property type="entry name" value="Homeobox protein engrailed-like"/>
    <property type="match status" value="1"/>
</dbReference>
<dbReference type="InterPro" id="IPR009057">
    <property type="entry name" value="Homeodomain-like_sf"/>
</dbReference>
<reference evidence="12" key="1">
    <citation type="submission" date="2025-08" db="UniProtKB">
        <authorList>
            <consortium name="RefSeq"/>
        </authorList>
    </citation>
    <scope>IDENTIFICATION</scope>
    <source>
        <tissue evidence="12">Whole organism</tissue>
    </source>
</reference>
<evidence type="ECO:0000313" key="12">
    <source>
        <dbReference type="RefSeq" id="XP_018007276.1"/>
    </source>
</evidence>
<dbReference type="PRINTS" id="PR00031">
    <property type="entry name" value="HTHREPRESSR"/>
</dbReference>
<dbReference type="InterPro" id="IPR050720">
    <property type="entry name" value="Engrailed_Homeobox_TFs"/>
</dbReference>
<evidence type="ECO:0000313" key="11">
    <source>
        <dbReference type="Proteomes" id="UP000694843"/>
    </source>
</evidence>
<evidence type="ECO:0000256" key="6">
    <source>
        <dbReference type="PROSITE-ProRule" id="PRU00108"/>
    </source>
</evidence>
<keyword evidence="4 6" id="KW-0371">Homeobox</keyword>
<feature type="compositionally biased region" description="Low complexity" evidence="9">
    <location>
        <begin position="309"/>
        <end position="361"/>
    </location>
</feature>
<dbReference type="InterPro" id="IPR001356">
    <property type="entry name" value="HD"/>
</dbReference>
<keyword evidence="3 6" id="KW-0238">DNA-binding</keyword>
<name>A0A8B7N0C5_HYAAZ</name>
<dbReference type="Gene3D" id="1.10.10.60">
    <property type="entry name" value="Homeodomain-like"/>
    <property type="match status" value="1"/>
</dbReference>
<feature type="compositionally biased region" description="Low complexity" evidence="9">
    <location>
        <begin position="61"/>
        <end position="72"/>
    </location>
</feature>
<evidence type="ECO:0000256" key="1">
    <source>
        <dbReference type="ARBA" id="ARBA00004123"/>
    </source>
</evidence>
<dbReference type="GO" id="GO:0000981">
    <property type="term" value="F:DNA-binding transcription factor activity, RNA polymerase II-specific"/>
    <property type="evidence" value="ECO:0007669"/>
    <property type="project" value="InterPro"/>
</dbReference>
<dbReference type="GO" id="GO:0005634">
    <property type="term" value="C:nucleus"/>
    <property type="evidence" value="ECO:0007669"/>
    <property type="project" value="UniProtKB-SubCell"/>
</dbReference>
<dbReference type="GO" id="GO:0009653">
    <property type="term" value="P:anatomical structure morphogenesis"/>
    <property type="evidence" value="ECO:0007669"/>
    <property type="project" value="UniProtKB-ARBA"/>
</dbReference>
<keyword evidence="2" id="KW-0217">Developmental protein</keyword>
<feature type="domain" description="Homeobox" evidence="10">
    <location>
        <begin position="421"/>
        <end position="481"/>
    </location>
</feature>
<gene>
    <name evidence="12" type="primary">LOC108665070</name>
</gene>
<feature type="region of interest" description="Disordered" evidence="9">
    <location>
        <begin position="298"/>
        <end position="386"/>
    </location>
</feature>
<evidence type="ECO:0000256" key="3">
    <source>
        <dbReference type="ARBA" id="ARBA00023125"/>
    </source>
</evidence>
<dbReference type="SMART" id="SM00389">
    <property type="entry name" value="HOX"/>
    <property type="match status" value="1"/>
</dbReference>
<dbReference type="KEGG" id="hazt:108665070"/>
<dbReference type="PANTHER" id="PTHR24341:SF6">
    <property type="entry name" value="HOMEOBOX PROTEIN INVECTED"/>
    <property type="match status" value="1"/>
</dbReference>
<feature type="compositionally biased region" description="Pro residues" evidence="9">
    <location>
        <begin position="51"/>
        <end position="60"/>
    </location>
</feature>
<dbReference type="InterPro" id="IPR019549">
    <property type="entry name" value="Homeobox-engrailed_C-terminal"/>
</dbReference>
<dbReference type="GO" id="GO:0000978">
    <property type="term" value="F:RNA polymerase II cis-regulatory region sequence-specific DNA binding"/>
    <property type="evidence" value="ECO:0007669"/>
    <property type="project" value="TreeGrafter"/>
</dbReference>
<comment type="similarity">
    <text evidence="8">Belongs to the Engrailed homeobox family.</text>
</comment>
<dbReference type="PANTHER" id="PTHR24341">
    <property type="entry name" value="HOMEOBOX PROTEIN ENGRAILED"/>
    <property type="match status" value="1"/>
</dbReference>
<keyword evidence="5 6" id="KW-0539">Nucleus</keyword>
<comment type="subcellular location">
    <subcellularLocation>
        <location evidence="1 6 7">Nucleus</location>
    </subcellularLocation>
</comment>
<evidence type="ECO:0000256" key="9">
    <source>
        <dbReference type="SAM" id="MobiDB-lite"/>
    </source>
</evidence>
<dbReference type="Pfam" id="PF10525">
    <property type="entry name" value="Engrail_1_C_sig"/>
    <property type="match status" value="1"/>
</dbReference>
<dbReference type="PROSITE" id="PS00027">
    <property type="entry name" value="HOMEOBOX_1"/>
    <property type="match status" value="1"/>
</dbReference>
<evidence type="ECO:0000256" key="5">
    <source>
        <dbReference type="ARBA" id="ARBA00023242"/>
    </source>
</evidence>
<feature type="compositionally biased region" description="Polar residues" evidence="9">
    <location>
        <begin position="362"/>
        <end position="375"/>
    </location>
</feature>
<dbReference type="GeneID" id="108665070"/>